<comment type="caution">
    <text evidence="2">The sequence shown here is derived from an EMBL/GenBank/DDBJ whole genome shotgun (WGS) entry which is preliminary data.</text>
</comment>
<feature type="compositionally biased region" description="Low complexity" evidence="1">
    <location>
        <begin position="13"/>
        <end position="23"/>
    </location>
</feature>
<dbReference type="EMBL" id="AGZU01000016">
    <property type="protein sequence ID" value="EKU72737.1"/>
    <property type="molecule type" value="Genomic_DNA"/>
</dbReference>
<evidence type="ECO:0000313" key="2">
    <source>
        <dbReference type="EMBL" id="EKU72737.1"/>
    </source>
</evidence>
<proteinExistence type="predicted"/>
<reference evidence="2 3" key="1">
    <citation type="submission" date="2012-09" db="EMBL/GenBank/DDBJ databases">
        <title>The Genome Sequence of Sphingobium yanoikuyae ATCC 51230.</title>
        <authorList>
            <consortium name="The Broad Institute Genome Sequencing Platform"/>
            <person name="Earl A."/>
            <person name="Ward D."/>
            <person name="Feldgarden M."/>
            <person name="Gevers D."/>
            <person name="Huys G."/>
            <person name="Walker B."/>
            <person name="Young S.K."/>
            <person name="Zeng Q."/>
            <person name="Gargeya S."/>
            <person name="Fitzgerald M."/>
            <person name="Haas B."/>
            <person name="Abouelleil A."/>
            <person name="Alvarado L."/>
            <person name="Arachchi H.M."/>
            <person name="Berlin A.M."/>
            <person name="Chapman S.B."/>
            <person name="Goldberg J."/>
            <person name="Griggs A."/>
            <person name="Gujja S."/>
            <person name="Hansen M."/>
            <person name="Howarth C."/>
            <person name="Imamovic A."/>
            <person name="Larimer J."/>
            <person name="McCowen C."/>
            <person name="Montmayeur A."/>
            <person name="Murphy C."/>
            <person name="Neiman D."/>
            <person name="Pearson M."/>
            <person name="Priest M."/>
            <person name="Roberts A."/>
            <person name="Saif S."/>
            <person name="Shea T."/>
            <person name="Sisk P."/>
            <person name="Sykes S."/>
            <person name="Wortman J."/>
            <person name="Nusbaum C."/>
            <person name="Birren B."/>
        </authorList>
    </citation>
    <scope>NUCLEOTIDE SEQUENCE [LARGE SCALE GENOMIC DNA]</scope>
    <source>
        <strain evidence="2 3">ATCC 51230</strain>
    </source>
</reference>
<gene>
    <name evidence="2" type="ORF">HMPREF9718_04100</name>
</gene>
<feature type="non-terminal residue" evidence="2">
    <location>
        <position position="23"/>
    </location>
</feature>
<dbReference type="AlphaFoldDB" id="K9D153"/>
<evidence type="ECO:0000313" key="3">
    <source>
        <dbReference type="Proteomes" id="UP000009887"/>
    </source>
</evidence>
<dbReference type="HOGENOM" id="CLU_3423991_0_0_5"/>
<protein>
    <submittedName>
        <fullName evidence="2">Uncharacterized protein</fullName>
    </submittedName>
</protein>
<feature type="region of interest" description="Disordered" evidence="1">
    <location>
        <begin position="1"/>
        <end position="23"/>
    </location>
</feature>
<keyword evidence="3" id="KW-1185">Reference proteome</keyword>
<sequence length="23" mass="2517">MARLKGRTIPENAAARAPRPLRA</sequence>
<evidence type="ECO:0000256" key="1">
    <source>
        <dbReference type="SAM" id="MobiDB-lite"/>
    </source>
</evidence>
<dbReference type="Proteomes" id="UP000009887">
    <property type="component" value="Unassembled WGS sequence"/>
</dbReference>
<organism evidence="2 3">
    <name type="scientific">Sphingobium yanoikuyae ATCC 51230</name>
    <dbReference type="NCBI Taxonomy" id="883163"/>
    <lineage>
        <taxon>Bacteria</taxon>
        <taxon>Pseudomonadati</taxon>
        <taxon>Pseudomonadota</taxon>
        <taxon>Alphaproteobacteria</taxon>
        <taxon>Sphingomonadales</taxon>
        <taxon>Sphingomonadaceae</taxon>
        <taxon>Sphingobium</taxon>
    </lineage>
</organism>
<accession>K9D153</accession>
<name>K9D153_SPHYA</name>